<name>X1PSR6_9ZZZZ</name>
<evidence type="ECO:0000313" key="4">
    <source>
        <dbReference type="EMBL" id="GAI42135.1"/>
    </source>
</evidence>
<dbReference type="PROSITE" id="PS51898">
    <property type="entry name" value="TYR_RECOMBINASE"/>
    <property type="match status" value="1"/>
</dbReference>
<evidence type="ECO:0000256" key="2">
    <source>
        <dbReference type="ARBA" id="ARBA00023172"/>
    </source>
</evidence>
<reference evidence="4" key="1">
    <citation type="journal article" date="2014" name="Front. Microbiol.">
        <title>High frequency of phylogenetically diverse reductive dehalogenase-homologous genes in deep subseafloor sedimentary metagenomes.</title>
        <authorList>
            <person name="Kawai M."/>
            <person name="Futagami T."/>
            <person name="Toyoda A."/>
            <person name="Takaki Y."/>
            <person name="Nishi S."/>
            <person name="Hori S."/>
            <person name="Arai W."/>
            <person name="Tsubouchi T."/>
            <person name="Morono Y."/>
            <person name="Uchiyama I."/>
            <person name="Ito T."/>
            <person name="Fujiyama A."/>
            <person name="Inagaki F."/>
            <person name="Takami H."/>
        </authorList>
    </citation>
    <scope>NUCLEOTIDE SEQUENCE</scope>
    <source>
        <strain evidence="4">Expedition CK06-06</strain>
    </source>
</reference>
<keyword evidence="2" id="KW-0233">DNA recombination</keyword>
<gene>
    <name evidence="4" type="ORF">S06H3_52164</name>
</gene>
<evidence type="ECO:0000256" key="1">
    <source>
        <dbReference type="ARBA" id="ARBA00023125"/>
    </source>
</evidence>
<dbReference type="GO" id="GO:0015074">
    <property type="term" value="P:DNA integration"/>
    <property type="evidence" value="ECO:0007669"/>
    <property type="project" value="InterPro"/>
</dbReference>
<dbReference type="Pfam" id="PF00589">
    <property type="entry name" value="Phage_integrase"/>
    <property type="match status" value="1"/>
</dbReference>
<dbReference type="EMBL" id="BARV01033153">
    <property type="protein sequence ID" value="GAI42135.1"/>
    <property type="molecule type" value="Genomic_DNA"/>
</dbReference>
<dbReference type="InterPro" id="IPR002104">
    <property type="entry name" value="Integrase_catalytic"/>
</dbReference>
<dbReference type="Gene3D" id="1.10.150.130">
    <property type="match status" value="1"/>
</dbReference>
<dbReference type="PANTHER" id="PTHR30349">
    <property type="entry name" value="PHAGE INTEGRASE-RELATED"/>
    <property type="match status" value="1"/>
</dbReference>
<feature type="non-terminal residue" evidence="4">
    <location>
        <position position="237"/>
    </location>
</feature>
<proteinExistence type="predicted"/>
<dbReference type="GO" id="GO:0006310">
    <property type="term" value="P:DNA recombination"/>
    <property type="evidence" value="ECO:0007669"/>
    <property type="project" value="UniProtKB-KW"/>
</dbReference>
<keyword evidence="1" id="KW-0238">DNA-binding</keyword>
<comment type="caution">
    <text evidence="4">The sequence shown here is derived from an EMBL/GenBank/DDBJ whole genome shotgun (WGS) entry which is preliminary data.</text>
</comment>
<sequence>MSNVALYCFCKSLLDEDPAPTSLSIQQRQASHLIRGTSPTAVKSELKALKSFFGYLWEQGLWPDNPVKNMRPPKVPRREVKAPSPDEVMKLLSVVDTPKLSAMLTLFLDTGIRFGELAGLTWDRVDLGNREITVIGKGDKERTIPISPMVCTILESIKNNHAQPDDLVFPSRSIEGWDNRNANRSLARLCRKAGIKKYTCHQFRHFFATYTLERGGEGILKAVSEMLGHASASTTVD</sequence>
<dbReference type="Gene3D" id="1.10.443.10">
    <property type="entry name" value="Intergrase catalytic core"/>
    <property type="match status" value="1"/>
</dbReference>
<protein>
    <recommendedName>
        <fullName evidence="3">Tyr recombinase domain-containing protein</fullName>
    </recommendedName>
</protein>
<feature type="domain" description="Tyr recombinase" evidence="3">
    <location>
        <begin position="78"/>
        <end position="237"/>
    </location>
</feature>
<dbReference type="GO" id="GO:0003677">
    <property type="term" value="F:DNA binding"/>
    <property type="evidence" value="ECO:0007669"/>
    <property type="project" value="UniProtKB-KW"/>
</dbReference>
<organism evidence="4">
    <name type="scientific">marine sediment metagenome</name>
    <dbReference type="NCBI Taxonomy" id="412755"/>
    <lineage>
        <taxon>unclassified sequences</taxon>
        <taxon>metagenomes</taxon>
        <taxon>ecological metagenomes</taxon>
    </lineage>
</organism>
<dbReference type="InterPro" id="IPR013762">
    <property type="entry name" value="Integrase-like_cat_sf"/>
</dbReference>
<dbReference type="AlphaFoldDB" id="X1PSR6"/>
<dbReference type="InterPro" id="IPR011010">
    <property type="entry name" value="DNA_brk_join_enz"/>
</dbReference>
<dbReference type="InterPro" id="IPR050090">
    <property type="entry name" value="Tyrosine_recombinase_XerCD"/>
</dbReference>
<accession>X1PSR6</accession>
<dbReference type="SUPFAM" id="SSF56349">
    <property type="entry name" value="DNA breaking-rejoining enzymes"/>
    <property type="match status" value="1"/>
</dbReference>
<dbReference type="InterPro" id="IPR010998">
    <property type="entry name" value="Integrase_recombinase_N"/>
</dbReference>
<dbReference type="PANTHER" id="PTHR30349:SF41">
    <property type="entry name" value="INTEGRASE_RECOMBINASE PROTEIN MJ0367-RELATED"/>
    <property type="match status" value="1"/>
</dbReference>
<evidence type="ECO:0000259" key="3">
    <source>
        <dbReference type="PROSITE" id="PS51898"/>
    </source>
</evidence>